<proteinExistence type="predicted"/>
<dbReference type="EMBL" id="WJIE01000032">
    <property type="protein sequence ID" value="MRG98427.1"/>
    <property type="molecule type" value="Genomic_DNA"/>
</dbReference>
<comment type="caution">
    <text evidence="1">The sequence shown here is derived from an EMBL/GenBank/DDBJ whole genome shotgun (WGS) entry which is preliminary data.</text>
</comment>
<name>A0A6N7Q3Z4_9BACT</name>
<accession>A0A6N7Q3Z4</accession>
<dbReference type="RefSeq" id="WP_153825196.1">
    <property type="nucleotide sequence ID" value="NZ_WJIE01000032.1"/>
</dbReference>
<dbReference type="OrthoDB" id="5514753at2"/>
<evidence type="ECO:0000313" key="2">
    <source>
        <dbReference type="Proteomes" id="UP000440224"/>
    </source>
</evidence>
<evidence type="ECO:0000313" key="1">
    <source>
        <dbReference type="EMBL" id="MRG98427.1"/>
    </source>
</evidence>
<keyword evidence="2" id="KW-1185">Reference proteome</keyword>
<gene>
    <name evidence="1" type="ORF">GF068_41905</name>
</gene>
<dbReference type="Proteomes" id="UP000440224">
    <property type="component" value="Unassembled WGS sequence"/>
</dbReference>
<protein>
    <submittedName>
        <fullName evidence="1">Uncharacterized protein</fullName>
    </submittedName>
</protein>
<organism evidence="1 2">
    <name type="scientific">Polyangium spumosum</name>
    <dbReference type="NCBI Taxonomy" id="889282"/>
    <lineage>
        <taxon>Bacteria</taxon>
        <taxon>Pseudomonadati</taxon>
        <taxon>Myxococcota</taxon>
        <taxon>Polyangia</taxon>
        <taxon>Polyangiales</taxon>
        <taxon>Polyangiaceae</taxon>
        <taxon>Polyangium</taxon>
    </lineage>
</organism>
<reference evidence="1 2" key="1">
    <citation type="submission" date="2019-10" db="EMBL/GenBank/DDBJ databases">
        <title>A soil myxobacterium in the family Polyangiaceae.</title>
        <authorList>
            <person name="Li Y."/>
            <person name="Wang J."/>
        </authorList>
    </citation>
    <scope>NUCLEOTIDE SEQUENCE [LARGE SCALE GENOMIC DNA]</scope>
    <source>
        <strain evidence="1 2">DSM 14734</strain>
    </source>
</reference>
<sequence length="342" mass="38462">MPRQFVVLKRPQDDLDQLLIPDNPRANDYAERVAEAIVHLAEKERRDPAHVLNALLFPPSDVIRFNVAGYDASRGDLSFNEANRMLNGIRRSILSAACSVIKPQPFHPRLERREADQLVKGCRLRQTEFGSFTFVLACPLDAVEAPRGSSDEVPFSRRATDLFIRSVAYISSAAEDDAAPRHLEEARGGLSANLCEGLLEMQPEDERATLSIGVEWEWRYGHPTDLGDLRPIRLHRGHFDFVAKLGQELRPRPEQQRPAGHYCRVEALHGAYENGAMQGEVVLALLSEEETLRNVHAELPPAYYAVAVDAHKANQLVWCNGILLRGRRSHNLSSVTEFRPAR</sequence>
<dbReference type="AlphaFoldDB" id="A0A6N7Q3Z4"/>